<evidence type="ECO:0000256" key="1">
    <source>
        <dbReference type="ARBA" id="ARBA00023125"/>
    </source>
</evidence>
<dbReference type="SMART" id="SM00448">
    <property type="entry name" value="REC"/>
    <property type="match status" value="1"/>
</dbReference>
<keyword evidence="2" id="KW-0597">Phosphoprotein</keyword>
<dbReference type="PANTHER" id="PTHR48111:SF69">
    <property type="entry name" value="RESPONSE REGULATOR RECEIVER"/>
    <property type="match status" value="1"/>
</dbReference>
<dbReference type="SUPFAM" id="SSF52172">
    <property type="entry name" value="CheY-like"/>
    <property type="match status" value="1"/>
</dbReference>
<dbReference type="Gene3D" id="3.40.50.2300">
    <property type="match status" value="1"/>
</dbReference>
<evidence type="ECO:0000256" key="2">
    <source>
        <dbReference type="PROSITE-ProRule" id="PRU00169"/>
    </source>
</evidence>
<organism evidence="5 6">
    <name type="scientific">Sphingomonas colocasiae</name>
    <dbReference type="NCBI Taxonomy" id="1848973"/>
    <lineage>
        <taxon>Bacteria</taxon>
        <taxon>Pseudomonadati</taxon>
        <taxon>Pseudomonadota</taxon>
        <taxon>Alphaproteobacteria</taxon>
        <taxon>Sphingomonadales</taxon>
        <taxon>Sphingomonadaceae</taxon>
        <taxon>Sphingomonas</taxon>
    </lineage>
</organism>
<accession>A0ABS7PRM3</accession>
<name>A0ABS7PRM3_9SPHN</name>
<dbReference type="RefSeq" id="WP_222990987.1">
    <property type="nucleotide sequence ID" value="NZ_JAINVV010000008.1"/>
</dbReference>
<evidence type="ECO:0000259" key="3">
    <source>
        <dbReference type="PROSITE" id="PS50110"/>
    </source>
</evidence>
<dbReference type="InterPro" id="IPR039420">
    <property type="entry name" value="WalR-like"/>
</dbReference>
<reference evidence="5 6" key="1">
    <citation type="submission" date="2021-08" db="EMBL/GenBank/DDBJ databases">
        <authorList>
            <person name="Tuo L."/>
        </authorList>
    </citation>
    <scope>NUCLEOTIDE SEQUENCE [LARGE SCALE GENOMIC DNA]</scope>
    <source>
        <strain evidence="5 6">JCM 31229</strain>
    </source>
</reference>
<gene>
    <name evidence="5" type="ORF">K7G82_16355</name>
</gene>
<proteinExistence type="predicted"/>
<dbReference type="PROSITE" id="PS50110">
    <property type="entry name" value="RESPONSE_REGULATORY"/>
    <property type="match status" value="1"/>
</dbReference>
<feature type="domain" description="Response regulatory" evidence="3">
    <location>
        <begin position="5"/>
        <end position="117"/>
    </location>
</feature>
<dbReference type="GO" id="GO:0003677">
    <property type="term" value="F:DNA binding"/>
    <property type="evidence" value="ECO:0007669"/>
    <property type="project" value="UniProtKB-KW"/>
</dbReference>
<dbReference type="InterPro" id="IPR001789">
    <property type="entry name" value="Sig_transdc_resp-reg_receiver"/>
</dbReference>
<dbReference type="Gene3D" id="2.40.50.1020">
    <property type="entry name" value="LytTr DNA-binding domain"/>
    <property type="match status" value="1"/>
</dbReference>
<keyword evidence="1 5" id="KW-0238">DNA-binding</keyword>
<dbReference type="PROSITE" id="PS50930">
    <property type="entry name" value="HTH_LYTTR"/>
    <property type="match status" value="1"/>
</dbReference>
<evidence type="ECO:0000313" key="6">
    <source>
        <dbReference type="Proteomes" id="UP000706039"/>
    </source>
</evidence>
<dbReference type="Pfam" id="PF00072">
    <property type="entry name" value="Response_reg"/>
    <property type="match status" value="1"/>
</dbReference>
<feature type="domain" description="HTH LytTR-type" evidence="4">
    <location>
        <begin position="153"/>
        <end position="257"/>
    </location>
</feature>
<dbReference type="Proteomes" id="UP000706039">
    <property type="component" value="Unassembled WGS sequence"/>
</dbReference>
<dbReference type="InterPro" id="IPR011006">
    <property type="entry name" value="CheY-like_superfamily"/>
</dbReference>
<evidence type="ECO:0000313" key="5">
    <source>
        <dbReference type="EMBL" id="MBY8823878.1"/>
    </source>
</evidence>
<sequence length="259" mass="28797">MTDVSVLIVDDEPLARGRLRRMLGAMHGVRVAGEAGNAVDACQSIAVLKPDLLLLDIQMPGADGFELLDRLGDAAPPTIFVTAFDHHALRAFDARAIDYVTKPVEPGRLASAVERARLAAGAQARQGRIVELQETVATLRAELRKRDGGAIEFWVRYKGEHLRIPSDRISHIQAERDYVRLHADGQSHLYYESLASLERRLDPAEFVRIHRSTIVRRDRVLRLRGASFAALIVHLDDGSEVRVGRTYAKAMRRMLNGPA</sequence>
<dbReference type="EMBL" id="JAINVV010000008">
    <property type="protein sequence ID" value="MBY8823878.1"/>
    <property type="molecule type" value="Genomic_DNA"/>
</dbReference>
<feature type="modified residue" description="4-aspartylphosphate" evidence="2">
    <location>
        <position position="56"/>
    </location>
</feature>
<keyword evidence="6" id="KW-1185">Reference proteome</keyword>
<evidence type="ECO:0000259" key="4">
    <source>
        <dbReference type="PROSITE" id="PS50930"/>
    </source>
</evidence>
<dbReference type="SMART" id="SM00850">
    <property type="entry name" value="LytTR"/>
    <property type="match status" value="1"/>
</dbReference>
<dbReference type="InterPro" id="IPR007492">
    <property type="entry name" value="LytTR_DNA-bd_dom"/>
</dbReference>
<protein>
    <submittedName>
        <fullName evidence="5">LytTR family DNA-binding domain-containing protein</fullName>
    </submittedName>
</protein>
<dbReference type="Pfam" id="PF04397">
    <property type="entry name" value="LytTR"/>
    <property type="match status" value="1"/>
</dbReference>
<comment type="caution">
    <text evidence="5">The sequence shown here is derived from an EMBL/GenBank/DDBJ whole genome shotgun (WGS) entry which is preliminary data.</text>
</comment>
<dbReference type="PANTHER" id="PTHR48111">
    <property type="entry name" value="REGULATOR OF RPOS"/>
    <property type="match status" value="1"/>
</dbReference>